<feature type="domain" description="TerD" evidence="2">
    <location>
        <begin position="1"/>
        <end position="188"/>
    </location>
</feature>
<organism evidence="3 4">
    <name type="scientific">Pelosinus propionicus DSM 13327</name>
    <dbReference type="NCBI Taxonomy" id="1123291"/>
    <lineage>
        <taxon>Bacteria</taxon>
        <taxon>Bacillati</taxon>
        <taxon>Bacillota</taxon>
        <taxon>Negativicutes</taxon>
        <taxon>Selenomonadales</taxon>
        <taxon>Sporomusaceae</taxon>
        <taxon>Pelosinus</taxon>
    </lineage>
</organism>
<name>A0A1I4JBS8_9FIRM</name>
<dbReference type="PANTHER" id="PTHR32097">
    <property type="entry name" value="CAMP-BINDING PROTEIN 1-RELATED"/>
    <property type="match status" value="1"/>
</dbReference>
<evidence type="ECO:0000313" key="3">
    <source>
        <dbReference type="EMBL" id="SFL63681.1"/>
    </source>
</evidence>
<dbReference type="OrthoDB" id="4123258at2"/>
<gene>
    <name evidence="3" type="ORF">SAMN04490355_1011129</name>
</gene>
<dbReference type="Proteomes" id="UP000199520">
    <property type="component" value="Unassembled WGS sequence"/>
</dbReference>
<dbReference type="CDD" id="cd06974">
    <property type="entry name" value="TerD_like"/>
    <property type="match status" value="1"/>
</dbReference>
<dbReference type="EMBL" id="FOTS01000011">
    <property type="protein sequence ID" value="SFL63681.1"/>
    <property type="molecule type" value="Genomic_DNA"/>
</dbReference>
<evidence type="ECO:0000259" key="2">
    <source>
        <dbReference type="Pfam" id="PF02342"/>
    </source>
</evidence>
<dbReference type="AlphaFoldDB" id="A0A1I4JBS8"/>
<keyword evidence="4" id="KW-1185">Reference proteome</keyword>
<dbReference type="Pfam" id="PF02342">
    <property type="entry name" value="TerD"/>
    <property type="match status" value="1"/>
</dbReference>
<dbReference type="PANTHER" id="PTHR32097:SF4">
    <property type="entry name" value="GENERAL STRESS PROTEIN 16U"/>
    <property type="match status" value="1"/>
</dbReference>
<dbReference type="STRING" id="1123291.SAMN04490355_1011129"/>
<dbReference type="RefSeq" id="WP_090934983.1">
    <property type="nucleotide sequence ID" value="NZ_FOTS01000011.1"/>
</dbReference>
<evidence type="ECO:0000256" key="1">
    <source>
        <dbReference type="ARBA" id="ARBA00008775"/>
    </source>
</evidence>
<reference evidence="4" key="1">
    <citation type="submission" date="2016-10" db="EMBL/GenBank/DDBJ databases">
        <authorList>
            <person name="Varghese N."/>
            <person name="Submissions S."/>
        </authorList>
    </citation>
    <scope>NUCLEOTIDE SEQUENCE [LARGE SCALE GENOMIC DNA]</scope>
    <source>
        <strain evidence="4">DSM 13327</strain>
    </source>
</reference>
<comment type="similarity">
    <text evidence="1">Belongs to the CAPAB/TerDEXZ family.</text>
</comment>
<dbReference type="Gene3D" id="2.60.60.30">
    <property type="entry name" value="sav2460 like domains"/>
    <property type="match status" value="1"/>
</dbReference>
<dbReference type="FunFam" id="2.60.60.30:FF:000001">
    <property type="entry name" value="Tellurium resistance protein TerD"/>
    <property type="match status" value="1"/>
</dbReference>
<dbReference type="InterPro" id="IPR051324">
    <property type="entry name" value="Stress/Tellurium_Resist"/>
</dbReference>
<evidence type="ECO:0000313" key="4">
    <source>
        <dbReference type="Proteomes" id="UP000199520"/>
    </source>
</evidence>
<sequence length="193" mass="20743">MAVSLSKGQKVDLTKSNPGLKNIIVGLGWDTNKYDGGHDFDLDASAFILGESGKVKDEKDFVFYNNPTGAQGAVVHTGDNRSGVGDGDDEQIKIDISKIPADVQKLAFTITIHDADARKQNFGQVSNAYVRVMNEETGAELIRYDLGEDFSIETAIVLAEVYRNGSEWKFNAIGSGFQGGLSALCTNFGLSVA</sequence>
<proteinExistence type="inferred from homology"/>
<dbReference type="InterPro" id="IPR003325">
    <property type="entry name" value="TerD"/>
</dbReference>
<protein>
    <submittedName>
        <fullName evidence="3">Tellurium resistance protein TerD</fullName>
    </submittedName>
</protein>
<accession>A0A1I4JBS8</accession>